<dbReference type="Gene3D" id="3.30.380.10">
    <property type="entry name" value="MS2 Viral Coat Protein"/>
    <property type="match status" value="1"/>
</dbReference>
<dbReference type="InterPro" id="IPR015954">
    <property type="entry name" value="Phage_RNA-type_capsid"/>
</dbReference>
<evidence type="ECO:0000313" key="5">
    <source>
        <dbReference type="Proteomes" id="UP000677784"/>
    </source>
</evidence>
<dbReference type="GeneID" id="80398413"/>
<reference evidence="4 5" key="1">
    <citation type="submission" date="2020-09" db="EMBL/GenBank/DDBJ databases">
        <title>Leviviricetes taxonomy.</title>
        <authorList>
            <person name="Stockdale S.R."/>
            <person name="Callanan J."/>
            <person name="Adriaenssens E.M."/>
            <person name="Kuhn J.H."/>
            <person name="Rumnieks J."/>
            <person name="Shkoporov A."/>
            <person name="Draper L.A."/>
            <person name="Ross P."/>
            <person name="Hill C."/>
        </authorList>
    </citation>
    <scope>NUCLEOTIDE SEQUENCE [LARGE SCALE GENOMIC DNA]</scope>
</reference>
<dbReference type="RefSeq" id="YP_010769407.1">
    <property type="nucleotide sequence ID" value="NC_073965.1"/>
</dbReference>
<dbReference type="Proteomes" id="UP000677784">
    <property type="component" value="Segment"/>
</dbReference>
<gene>
    <name evidence="4" type="primary">SRR7976357_5_2</name>
</gene>
<organism evidence="4 5">
    <name type="scientific">ssRNA phage SRR7976357_5</name>
    <dbReference type="NCBI Taxonomy" id="2786745"/>
    <lineage>
        <taxon>Viruses</taxon>
        <taxon>Riboviria</taxon>
        <taxon>Orthornavirae</taxon>
        <taxon>Lenarviricota</taxon>
        <taxon>Leviviricetes</taxon>
        <taxon>Norzivirales</taxon>
        <taxon>Fiersviridae</taxon>
        <taxon>Ineyimevirus</taxon>
        <taxon>Ineyimevirus lutivicinum</taxon>
    </lineage>
</organism>
<comment type="subcellular location">
    <subcellularLocation>
        <location evidence="1">Virion</location>
    </subcellularLocation>
</comment>
<evidence type="ECO:0000256" key="2">
    <source>
        <dbReference type="ARBA" id="ARBA00022561"/>
    </source>
</evidence>
<evidence type="ECO:0000256" key="3">
    <source>
        <dbReference type="ARBA" id="ARBA00022844"/>
    </source>
</evidence>
<accession>A0A8S5L550</accession>
<evidence type="ECO:0000256" key="1">
    <source>
        <dbReference type="ARBA" id="ARBA00004328"/>
    </source>
</evidence>
<name>A0A8S5L550_9VIRU</name>
<sequence>MSAQANIVAYDGAGTPVSHTLIPVGVAKDAKDGIVAEWREGLTTLPVYAQIRCRTSQKRMSSGVWRVEIRVEVPVMEAVGAQNAAGYTAAPKVAYTNTVSLVGYFHERATIAERRLVRQLAINIAGNVATSVTPVTTGPVPELVDQLISAS</sequence>
<keyword evidence="2 4" id="KW-0167">Capsid protein</keyword>
<keyword evidence="3" id="KW-0946">Virion</keyword>
<protein>
    <submittedName>
        <fullName evidence="4">Coat protein</fullName>
    </submittedName>
</protein>
<evidence type="ECO:0000313" key="4">
    <source>
        <dbReference type="EMBL" id="DAD52817.1"/>
    </source>
</evidence>
<keyword evidence="5" id="KW-1185">Reference proteome</keyword>
<proteinExistence type="predicted"/>
<dbReference type="GO" id="GO:0019028">
    <property type="term" value="C:viral capsid"/>
    <property type="evidence" value="ECO:0007669"/>
    <property type="project" value="UniProtKB-KW"/>
</dbReference>
<dbReference type="EMBL" id="BK014215">
    <property type="protein sequence ID" value="DAD52817.1"/>
    <property type="molecule type" value="Genomic_RNA"/>
</dbReference>
<dbReference type="KEGG" id="vg:80398413"/>